<dbReference type="CDD" id="cd21449">
    <property type="entry name" value="DLC-like_SF"/>
    <property type="match status" value="1"/>
</dbReference>
<dbReference type="OrthoDB" id="10260741at2759"/>
<dbReference type="GO" id="GO:0005737">
    <property type="term" value="C:cytoplasm"/>
    <property type="evidence" value="ECO:0007669"/>
    <property type="project" value="TreeGrafter"/>
</dbReference>
<reference evidence="2 3" key="1">
    <citation type="journal article" date="2015" name="Fungal Genet. Biol.">
        <title>Evolution of novel wood decay mechanisms in Agaricales revealed by the genome sequences of Fistulina hepatica and Cylindrobasidium torrendii.</title>
        <authorList>
            <person name="Floudas D."/>
            <person name="Held B.W."/>
            <person name="Riley R."/>
            <person name="Nagy L.G."/>
            <person name="Koehler G."/>
            <person name="Ransdell A.S."/>
            <person name="Younus H."/>
            <person name="Chow J."/>
            <person name="Chiniquy J."/>
            <person name="Lipzen A."/>
            <person name="Tritt A."/>
            <person name="Sun H."/>
            <person name="Haridas S."/>
            <person name="LaButti K."/>
            <person name="Ohm R.A."/>
            <person name="Kues U."/>
            <person name="Blanchette R.A."/>
            <person name="Grigoriev I.V."/>
            <person name="Minto R.E."/>
            <person name="Hibbett D.S."/>
        </authorList>
    </citation>
    <scope>NUCLEOTIDE SEQUENCE [LARGE SCALE GENOMIC DNA]</scope>
    <source>
        <strain evidence="2 3">FP15055 ss-10</strain>
    </source>
</reference>
<keyword evidence="3" id="KW-1185">Reference proteome</keyword>
<dbReference type="InterPro" id="IPR038586">
    <property type="entry name" value="Tctex-1-like_sf"/>
</dbReference>
<dbReference type="GO" id="GO:0045505">
    <property type="term" value="F:dynein intermediate chain binding"/>
    <property type="evidence" value="ECO:0007669"/>
    <property type="project" value="TreeGrafter"/>
</dbReference>
<proteinExistence type="predicted"/>
<feature type="compositionally biased region" description="Low complexity" evidence="1">
    <location>
        <begin position="34"/>
        <end position="61"/>
    </location>
</feature>
<name>A0A0D7BTJ8_9AGAR</name>
<feature type="compositionally biased region" description="Pro residues" evidence="1">
    <location>
        <begin position="1"/>
        <end position="10"/>
    </location>
</feature>
<evidence type="ECO:0000313" key="2">
    <source>
        <dbReference type="EMBL" id="KIY72941.1"/>
    </source>
</evidence>
<dbReference type="AlphaFoldDB" id="A0A0D7BTJ8"/>
<evidence type="ECO:0008006" key="4">
    <source>
        <dbReference type="Google" id="ProtNLM"/>
    </source>
</evidence>
<accession>A0A0D7BTJ8</accession>
<dbReference type="GO" id="GO:0007018">
    <property type="term" value="P:microtubule-based movement"/>
    <property type="evidence" value="ECO:0007669"/>
    <property type="project" value="TreeGrafter"/>
</dbReference>
<evidence type="ECO:0000256" key="1">
    <source>
        <dbReference type="SAM" id="MobiDB-lite"/>
    </source>
</evidence>
<dbReference type="Pfam" id="PF03645">
    <property type="entry name" value="Tctex-1"/>
    <property type="match status" value="1"/>
</dbReference>
<evidence type="ECO:0000313" key="3">
    <source>
        <dbReference type="Proteomes" id="UP000054007"/>
    </source>
</evidence>
<feature type="region of interest" description="Disordered" evidence="1">
    <location>
        <begin position="1"/>
        <end position="72"/>
    </location>
</feature>
<sequence length="139" mass="14964">MSSPRPPQSPNPGNASTSPNPDAFPADQVKPYIKALLSSTLSPSTTTNSTSSSVSSSVKATPPTPQQMSEIRNRVKERMLEIKASGFKYIVLTHIAENRGQGARADISCHWEEADQVVQEIYSNDAITCVCVAFAIRVA</sequence>
<gene>
    <name evidence="2" type="ORF">CYLTODRAFT_366707</name>
</gene>
<dbReference type="PANTHER" id="PTHR21255">
    <property type="entry name" value="T-COMPLEX-ASSOCIATED-TESTIS-EXPRESSED 1/ DYNEIN LIGHT CHAIN"/>
    <property type="match status" value="1"/>
</dbReference>
<dbReference type="STRING" id="1314674.A0A0D7BTJ8"/>
<dbReference type="EMBL" id="KN880439">
    <property type="protein sequence ID" value="KIY72941.1"/>
    <property type="molecule type" value="Genomic_DNA"/>
</dbReference>
<dbReference type="Proteomes" id="UP000054007">
    <property type="component" value="Unassembled WGS sequence"/>
</dbReference>
<dbReference type="GO" id="GO:0005868">
    <property type="term" value="C:cytoplasmic dynein complex"/>
    <property type="evidence" value="ECO:0007669"/>
    <property type="project" value="TreeGrafter"/>
</dbReference>
<organism evidence="2 3">
    <name type="scientific">Cylindrobasidium torrendii FP15055 ss-10</name>
    <dbReference type="NCBI Taxonomy" id="1314674"/>
    <lineage>
        <taxon>Eukaryota</taxon>
        <taxon>Fungi</taxon>
        <taxon>Dikarya</taxon>
        <taxon>Basidiomycota</taxon>
        <taxon>Agaricomycotina</taxon>
        <taxon>Agaricomycetes</taxon>
        <taxon>Agaricomycetidae</taxon>
        <taxon>Agaricales</taxon>
        <taxon>Marasmiineae</taxon>
        <taxon>Physalacriaceae</taxon>
        <taxon>Cylindrobasidium</taxon>
    </lineage>
</organism>
<feature type="compositionally biased region" description="Polar residues" evidence="1">
    <location>
        <begin position="11"/>
        <end position="20"/>
    </location>
</feature>
<dbReference type="Gene3D" id="3.30.1140.40">
    <property type="entry name" value="Tctex-1"/>
    <property type="match status" value="1"/>
</dbReference>
<dbReference type="PANTHER" id="PTHR21255:SF7">
    <property type="entry name" value="DYNEIN LIGHT CHAIN TCTEX-TYPE PROTEIN 2B"/>
    <property type="match status" value="1"/>
</dbReference>
<protein>
    <recommendedName>
        <fullName evidence="4">Topoisomerase I damage affected protein 2</fullName>
    </recommendedName>
</protein>
<dbReference type="InterPro" id="IPR005334">
    <property type="entry name" value="Tctex-1-like"/>
</dbReference>